<accession>A0A6I3XI37</accession>
<dbReference type="InterPro" id="IPR018697">
    <property type="entry name" value="DUF2199"/>
</dbReference>
<evidence type="ECO:0000313" key="1">
    <source>
        <dbReference type="EMBL" id="MUI16139.1"/>
    </source>
</evidence>
<dbReference type="RefSeq" id="WP_155711736.1">
    <property type="nucleotide sequence ID" value="NZ_BMWU01000042.1"/>
</dbReference>
<sequence>MICSKCGEEHPLEEMELTFRRPDDVAKLSAEERARLVQENNDLCVIDGMRFFIRALLPLPVESRDIPYCIGLWVEVTQATFARVYDLWDSDEQVLQKPFAAQIANEIPTADGSLGLRAEMRLTGPTTRPDVILQPSQHQLYVEQANGIDEHRAAEFSALFA</sequence>
<gene>
    <name evidence="1" type="ORF">GJV26_27320</name>
</gene>
<dbReference type="Proteomes" id="UP000431684">
    <property type="component" value="Unassembled WGS sequence"/>
</dbReference>
<organism evidence="1 2">
    <name type="scientific">Pseudoduganella dura</name>
    <dbReference type="NCBI Taxonomy" id="321982"/>
    <lineage>
        <taxon>Bacteria</taxon>
        <taxon>Pseudomonadati</taxon>
        <taxon>Pseudomonadota</taxon>
        <taxon>Betaproteobacteria</taxon>
        <taxon>Burkholderiales</taxon>
        <taxon>Oxalobacteraceae</taxon>
        <taxon>Telluria group</taxon>
        <taxon>Pseudoduganella</taxon>
    </lineage>
</organism>
<dbReference type="Pfam" id="PF09965">
    <property type="entry name" value="DUF2199"/>
    <property type="match status" value="1"/>
</dbReference>
<name>A0A6I3XI37_9BURK</name>
<reference evidence="1 2" key="1">
    <citation type="submission" date="2019-11" db="EMBL/GenBank/DDBJ databases">
        <title>Draft Genome Sequences of Six Type Strains of the Genus Massilia.</title>
        <authorList>
            <person name="Miess H."/>
            <person name="Frediansyah A."/>
            <person name="Goeker M."/>
            <person name="Gross H."/>
        </authorList>
    </citation>
    <scope>NUCLEOTIDE SEQUENCE [LARGE SCALE GENOMIC DNA]</scope>
    <source>
        <strain evidence="1 2">DSM 17513</strain>
    </source>
</reference>
<protein>
    <submittedName>
        <fullName evidence="1">DUF2199 domain-containing protein</fullName>
    </submittedName>
</protein>
<evidence type="ECO:0000313" key="2">
    <source>
        <dbReference type="Proteomes" id="UP000431684"/>
    </source>
</evidence>
<keyword evidence="2" id="KW-1185">Reference proteome</keyword>
<dbReference type="AlphaFoldDB" id="A0A6I3XI37"/>
<dbReference type="EMBL" id="WNWM01000002">
    <property type="protein sequence ID" value="MUI16139.1"/>
    <property type="molecule type" value="Genomic_DNA"/>
</dbReference>
<proteinExistence type="predicted"/>
<comment type="caution">
    <text evidence="1">The sequence shown here is derived from an EMBL/GenBank/DDBJ whole genome shotgun (WGS) entry which is preliminary data.</text>
</comment>
<dbReference type="OrthoDB" id="4404538at2"/>